<dbReference type="RefSeq" id="WP_344301611.1">
    <property type="nucleotide sequence ID" value="NZ_BAAAQQ010000001.1"/>
</dbReference>
<evidence type="ECO:0000313" key="2">
    <source>
        <dbReference type="EMBL" id="GAA2113762.1"/>
    </source>
</evidence>
<protein>
    <submittedName>
        <fullName evidence="2">Uncharacterized protein</fullName>
    </submittedName>
</protein>
<dbReference type="EMBL" id="BAAAQQ010000001">
    <property type="protein sequence ID" value="GAA2113762.1"/>
    <property type="molecule type" value="Genomic_DNA"/>
</dbReference>
<keyword evidence="3" id="KW-1185">Reference proteome</keyword>
<dbReference type="Proteomes" id="UP001500575">
    <property type="component" value="Unassembled WGS sequence"/>
</dbReference>
<organism evidence="2 3">
    <name type="scientific">Nocardioides bigeumensis</name>
    <dbReference type="NCBI Taxonomy" id="433657"/>
    <lineage>
        <taxon>Bacteria</taxon>
        <taxon>Bacillati</taxon>
        <taxon>Actinomycetota</taxon>
        <taxon>Actinomycetes</taxon>
        <taxon>Propionibacteriales</taxon>
        <taxon>Nocardioidaceae</taxon>
        <taxon>Nocardioides</taxon>
    </lineage>
</organism>
<name>A0ABN2XNX8_9ACTN</name>
<accession>A0ABN2XNX8</accession>
<reference evidence="2 3" key="1">
    <citation type="journal article" date="2019" name="Int. J. Syst. Evol. Microbiol.">
        <title>The Global Catalogue of Microorganisms (GCM) 10K type strain sequencing project: providing services to taxonomists for standard genome sequencing and annotation.</title>
        <authorList>
            <consortium name="The Broad Institute Genomics Platform"/>
            <consortium name="The Broad Institute Genome Sequencing Center for Infectious Disease"/>
            <person name="Wu L."/>
            <person name="Ma J."/>
        </authorList>
    </citation>
    <scope>NUCLEOTIDE SEQUENCE [LARGE SCALE GENOMIC DNA]</scope>
    <source>
        <strain evidence="2 3">JCM 16021</strain>
    </source>
</reference>
<feature type="signal peptide" evidence="1">
    <location>
        <begin position="1"/>
        <end position="28"/>
    </location>
</feature>
<evidence type="ECO:0000256" key="1">
    <source>
        <dbReference type="SAM" id="SignalP"/>
    </source>
</evidence>
<keyword evidence="1" id="KW-0732">Signal</keyword>
<sequence>MKHLRTILAAALMTAVGLVAAGSQTAHAAANTTLTLKIPNCEGCVIGLTSVMASDYEDLWSSPEKKVKNGEVTFKVPADRTAGLSIGLAAPWEGAVPAHTIVALRYKGYDVGDKVSYSDIKTAKKASGCWAGTTESAATLKVIVKKVTVMGNLGPVKGSIAFAKNTQPYLQPMQRTYDGVLATQDVFGCGPS</sequence>
<comment type="caution">
    <text evidence="2">The sequence shown here is derived from an EMBL/GenBank/DDBJ whole genome shotgun (WGS) entry which is preliminary data.</text>
</comment>
<feature type="chain" id="PRO_5046846759" evidence="1">
    <location>
        <begin position="29"/>
        <end position="192"/>
    </location>
</feature>
<evidence type="ECO:0000313" key="3">
    <source>
        <dbReference type="Proteomes" id="UP001500575"/>
    </source>
</evidence>
<gene>
    <name evidence="2" type="ORF">GCM10009843_01770</name>
</gene>
<proteinExistence type="predicted"/>